<dbReference type="CDD" id="cd17320">
    <property type="entry name" value="MFS_MdfA_MDR_like"/>
    <property type="match status" value="1"/>
</dbReference>
<dbReference type="Gene3D" id="1.20.1720.10">
    <property type="entry name" value="Multidrug resistance protein D"/>
    <property type="match status" value="1"/>
</dbReference>
<dbReference type="NCBIfam" id="TIGR00710">
    <property type="entry name" value="efflux_Bcr_CflA"/>
    <property type="match status" value="1"/>
</dbReference>
<evidence type="ECO:0000313" key="11">
    <source>
        <dbReference type="Proteomes" id="UP000220133"/>
    </source>
</evidence>
<feature type="transmembrane region" description="Helical" evidence="8">
    <location>
        <begin position="275"/>
        <end position="295"/>
    </location>
</feature>
<organism evidence="10 11">
    <name type="scientific">Chitinophaga caeni</name>
    <dbReference type="NCBI Taxonomy" id="2029983"/>
    <lineage>
        <taxon>Bacteria</taxon>
        <taxon>Pseudomonadati</taxon>
        <taxon>Bacteroidota</taxon>
        <taxon>Chitinophagia</taxon>
        <taxon>Chitinophagales</taxon>
        <taxon>Chitinophagaceae</taxon>
        <taxon>Chitinophaga</taxon>
    </lineage>
</organism>
<evidence type="ECO:0000256" key="5">
    <source>
        <dbReference type="ARBA" id="ARBA00022692"/>
    </source>
</evidence>
<dbReference type="OrthoDB" id="9800416at2"/>
<proteinExistence type="inferred from homology"/>
<feature type="transmembrane region" description="Helical" evidence="8">
    <location>
        <begin position="301"/>
        <end position="323"/>
    </location>
</feature>
<comment type="similarity">
    <text evidence="2">Belongs to the major facilitator superfamily. Bcr/CmlA family.</text>
</comment>
<dbReference type="AlphaFoldDB" id="A0A291R182"/>
<feature type="transmembrane region" description="Helical" evidence="8">
    <location>
        <begin position="196"/>
        <end position="223"/>
    </location>
</feature>
<feature type="transmembrane region" description="Helical" evidence="8">
    <location>
        <begin position="37"/>
        <end position="56"/>
    </location>
</feature>
<feature type="transmembrane region" description="Helical" evidence="8">
    <location>
        <begin position="361"/>
        <end position="381"/>
    </location>
</feature>
<feature type="transmembrane region" description="Helical" evidence="8">
    <location>
        <begin position="125"/>
        <end position="147"/>
    </location>
</feature>
<evidence type="ECO:0000256" key="1">
    <source>
        <dbReference type="ARBA" id="ARBA00004651"/>
    </source>
</evidence>
<keyword evidence="7 8" id="KW-0472">Membrane</keyword>
<dbReference type="FunFam" id="1.20.1720.10:FF:000005">
    <property type="entry name" value="Bcr/CflA family efflux transporter"/>
    <property type="match status" value="1"/>
</dbReference>
<feature type="transmembrane region" description="Helical" evidence="8">
    <location>
        <begin position="335"/>
        <end position="355"/>
    </location>
</feature>
<dbReference type="GO" id="GO:1990961">
    <property type="term" value="P:xenobiotic detoxification by transmembrane export across the plasma membrane"/>
    <property type="evidence" value="ECO:0007669"/>
    <property type="project" value="InterPro"/>
</dbReference>
<dbReference type="SUPFAM" id="SSF103473">
    <property type="entry name" value="MFS general substrate transporter"/>
    <property type="match status" value="1"/>
</dbReference>
<dbReference type="GO" id="GO:0005886">
    <property type="term" value="C:plasma membrane"/>
    <property type="evidence" value="ECO:0007669"/>
    <property type="project" value="UniProtKB-SubCell"/>
</dbReference>
<dbReference type="InterPro" id="IPR011701">
    <property type="entry name" value="MFS"/>
</dbReference>
<feature type="transmembrane region" description="Helical" evidence="8">
    <location>
        <begin position="243"/>
        <end position="263"/>
    </location>
</feature>
<dbReference type="GO" id="GO:0042910">
    <property type="term" value="F:xenobiotic transmembrane transporter activity"/>
    <property type="evidence" value="ECO:0007669"/>
    <property type="project" value="InterPro"/>
</dbReference>
<feature type="transmembrane region" description="Helical" evidence="8">
    <location>
        <begin position="68"/>
        <end position="86"/>
    </location>
</feature>
<keyword evidence="6 8" id="KW-1133">Transmembrane helix</keyword>
<evidence type="ECO:0000259" key="9">
    <source>
        <dbReference type="PROSITE" id="PS50850"/>
    </source>
</evidence>
<dbReference type="Proteomes" id="UP000220133">
    <property type="component" value="Chromosome"/>
</dbReference>
<dbReference type="InterPro" id="IPR036259">
    <property type="entry name" value="MFS_trans_sf"/>
</dbReference>
<feature type="transmembrane region" description="Helical" evidence="8">
    <location>
        <begin position="92"/>
        <end position="113"/>
    </location>
</feature>
<keyword evidence="4" id="KW-1003">Cell membrane</keyword>
<name>A0A291R182_9BACT</name>
<dbReference type="PROSITE" id="PS50850">
    <property type="entry name" value="MFS"/>
    <property type="match status" value="1"/>
</dbReference>
<evidence type="ECO:0000256" key="2">
    <source>
        <dbReference type="ARBA" id="ARBA00006236"/>
    </source>
</evidence>
<dbReference type="PANTHER" id="PTHR23502">
    <property type="entry name" value="MAJOR FACILITATOR SUPERFAMILY"/>
    <property type="match status" value="1"/>
</dbReference>
<evidence type="ECO:0000256" key="7">
    <source>
        <dbReference type="ARBA" id="ARBA00023136"/>
    </source>
</evidence>
<protein>
    <submittedName>
        <fullName evidence="10">Bcr/CflA family drug resistance efflux transporter</fullName>
    </submittedName>
</protein>
<dbReference type="InterPro" id="IPR020846">
    <property type="entry name" value="MFS_dom"/>
</dbReference>
<evidence type="ECO:0000256" key="8">
    <source>
        <dbReference type="SAM" id="Phobius"/>
    </source>
</evidence>
<evidence type="ECO:0000256" key="3">
    <source>
        <dbReference type="ARBA" id="ARBA00022448"/>
    </source>
</evidence>
<dbReference type="PANTHER" id="PTHR23502:SF132">
    <property type="entry name" value="POLYAMINE TRANSPORTER 2-RELATED"/>
    <property type="match status" value="1"/>
</dbReference>
<evidence type="ECO:0000313" key="10">
    <source>
        <dbReference type="EMBL" id="ATL49957.1"/>
    </source>
</evidence>
<dbReference type="KEGG" id="cbae:COR50_19325"/>
<feature type="transmembrane region" description="Helical" evidence="8">
    <location>
        <begin position="153"/>
        <end position="175"/>
    </location>
</feature>
<dbReference type="EMBL" id="CP023777">
    <property type="protein sequence ID" value="ATL49957.1"/>
    <property type="molecule type" value="Genomic_DNA"/>
</dbReference>
<gene>
    <name evidence="10" type="ORF">COR50_19325</name>
</gene>
<sequence>MILILGSLTALGPFTIDMYLPGFPAIAKDLHTLPSKVSLSLSSYFIGISVGQFLYGPLLDKYGRKPPLLFGLGLYVSASLACVFVTSIEGLIAWRFFQALGSCAANVAAMATVRDIFPVKDNAKVFALLMLVVGASPMVAPTLGGYLTSSLGWQAVFVVLTCMGILNIINVVLWLPDKYVPDRTLSLDPKSIIQNFAAVVKVPQFSTYAMAGAITFSGLFAYISASPNVFMEHFSLDGKVYGWVFAFLSIFFIGSSQINSMLLRWYRSEQIVRTVLCIQVIIASCFLVSSLLGWMNVTTCILFLMGYLSCLGIINPNTAALSLAPFSQKVGSASAVLGASQMTAGAIVSMAISLSPGTSTLPLATALTVTASTGFIILIAGTKISRKGK</sequence>
<keyword evidence="11" id="KW-1185">Reference proteome</keyword>
<evidence type="ECO:0000256" key="6">
    <source>
        <dbReference type="ARBA" id="ARBA00022989"/>
    </source>
</evidence>
<accession>A0A291R182</accession>
<dbReference type="Pfam" id="PF07690">
    <property type="entry name" value="MFS_1"/>
    <property type="match status" value="1"/>
</dbReference>
<keyword evidence="3" id="KW-0813">Transport</keyword>
<evidence type="ECO:0000256" key="4">
    <source>
        <dbReference type="ARBA" id="ARBA00022475"/>
    </source>
</evidence>
<reference evidence="10 11" key="1">
    <citation type="submission" date="2017-10" db="EMBL/GenBank/DDBJ databases">
        <title>Paenichitinophaga pekingensis gen. nov., sp. nov., isolated from activated sludge.</title>
        <authorList>
            <person name="Jin D."/>
            <person name="Kong X."/>
            <person name="Deng Y."/>
            <person name="Bai Z."/>
        </authorList>
    </citation>
    <scope>NUCLEOTIDE SEQUENCE [LARGE SCALE GENOMIC DNA]</scope>
    <source>
        <strain evidence="10 11">13</strain>
    </source>
</reference>
<dbReference type="InterPro" id="IPR004812">
    <property type="entry name" value="Efflux_drug-R_Bcr/CmlA"/>
</dbReference>
<keyword evidence="5 8" id="KW-0812">Transmembrane</keyword>
<feature type="domain" description="Major facilitator superfamily (MFS) profile" evidence="9">
    <location>
        <begin position="1"/>
        <end position="383"/>
    </location>
</feature>
<comment type="subcellular location">
    <subcellularLocation>
        <location evidence="1">Cell membrane</location>
        <topology evidence="1">Multi-pass membrane protein</topology>
    </subcellularLocation>
</comment>